<keyword evidence="2" id="KW-1185">Reference proteome</keyword>
<reference evidence="1" key="1">
    <citation type="submission" date="2020-05" db="EMBL/GenBank/DDBJ databases">
        <title>Large-scale comparative analyses of tick genomes elucidate their genetic diversity and vector capacities.</title>
        <authorList>
            <person name="Jia N."/>
            <person name="Wang J."/>
            <person name="Shi W."/>
            <person name="Du L."/>
            <person name="Sun Y."/>
            <person name="Zhan W."/>
            <person name="Jiang J."/>
            <person name="Wang Q."/>
            <person name="Zhang B."/>
            <person name="Ji P."/>
            <person name="Sakyi L.B."/>
            <person name="Cui X."/>
            <person name="Yuan T."/>
            <person name="Jiang B."/>
            <person name="Yang W."/>
            <person name="Lam T.T.-Y."/>
            <person name="Chang Q."/>
            <person name="Ding S."/>
            <person name="Wang X."/>
            <person name="Zhu J."/>
            <person name="Ruan X."/>
            <person name="Zhao L."/>
            <person name="Wei J."/>
            <person name="Que T."/>
            <person name="Du C."/>
            <person name="Cheng J."/>
            <person name="Dai P."/>
            <person name="Han X."/>
            <person name="Huang E."/>
            <person name="Gao Y."/>
            <person name="Liu J."/>
            <person name="Shao H."/>
            <person name="Ye R."/>
            <person name="Li L."/>
            <person name="Wei W."/>
            <person name="Wang X."/>
            <person name="Wang C."/>
            <person name="Yang T."/>
            <person name="Huo Q."/>
            <person name="Li W."/>
            <person name="Guo W."/>
            <person name="Chen H."/>
            <person name="Zhou L."/>
            <person name="Ni X."/>
            <person name="Tian J."/>
            <person name="Zhou Y."/>
            <person name="Sheng Y."/>
            <person name="Liu T."/>
            <person name="Pan Y."/>
            <person name="Xia L."/>
            <person name="Li J."/>
            <person name="Zhao F."/>
            <person name="Cao W."/>
        </authorList>
    </citation>
    <scope>NUCLEOTIDE SEQUENCE</scope>
    <source>
        <strain evidence="1">Dsil-2018</strain>
    </source>
</reference>
<dbReference type="EMBL" id="CM023471">
    <property type="protein sequence ID" value="KAH7966914.1"/>
    <property type="molecule type" value="Genomic_DNA"/>
</dbReference>
<protein>
    <submittedName>
        <fullName evidence="1">Uncharacterized protein</fullName>
    </submittedName>
</protein>
<accession>A0ACB8DF56</accession>
<sequence length="539" mass="59134">MENLSQQLADPKGRRGWLARLHWRLRHSRLQQHPLSCERQPAGSEKSRAKVHFRENRRGNASSLAHFAAPALLLTRGGLRAKECRTHAWLRAVPNTRQHDLLVRHYLFFCAAADHLYAAVIKKLARPARSNCGLPFRRSSVSRVPSSDAAWLRQAVSGTAVLAAIIALLHDTYSELEPKPTCICFSEEKNVTPLDLSWEGVCLSAAECKAKPLSLLGGLMRRTASLDAIYLSAQWPRDLHSYCGRPMVDRATQTPDDWKEVERIKFVQKKAALPPGDSLEMKYIRQRLQRTAQGGRTSPRWSPVQGDHQLGLAALSPPLSPSVAPPPPSGPIPIQARPGRTPPGAPRMRNSVEGLNQEIERLVLKGISGSGTENEAELERVMGPTPEGHRAPIAELFHSTCSVDTQTPSGSDGSNGFVDGPSRHSSSRPDSLECDKSASPDLEVSGHTSKLGTSPQINKFLTREPPDGCEKVKIIDEGRKPATSPMMGDGTESVLKPSSQFVLRPSQSSAFCPLVRNPFQGVHRPGPIVDPFLLNERLQ</sequence>
<evidence type="ECO:0000313" key="1">
    <source>
        <dbReference type="EMBL" id="KAH7966914.1"/>
    </source>
</evidence>
<gene>
    <name evidence="1" type="ORF">HPB49_020502</name>
</gene>
<comment type="caution">
    <text evidence="1">The sequence shown here is derived from an EMBL/GenBank/DDBJ whole genome shotgun (WGS) entry which is preliminary data.</text>
</comment>
<evidence type="ECO:0000313" key="2">
    <source>
        <dbReference type="Proteomes" id="UP000821865"/>
    </source>
</evidence>
<dbReference type="Proteomes" id="UP000821865">
    <property type="component" value="Chromosome 2"/>
</dbReference>
<organism evidence="1 2">
    <name type="scientific">Dermacentor silvarum</name>
    <name type="common">Tick</name>
    <dbReference type="NCBI Taxonomy" id="543639"/>
    <lineage>
        <taxon>Eukaryota</taxon>
        <taxon>Metazoa</taxon>
        <taxon>Ecdysozoa</taxon>
        <taxon>Arthropoda</taxon>
        <taxon>Chelicerata</taxon>
        <taxon>Arachnida</taxon>
        <taxon>Acari</taxon>
        <taxon>Parasitiformes</taxon>
        <taxon>Ixodida</taxon>
        <taxon>Ixodoidea</taxon>
        <taxon>Ixodidae</taxon>
        <taxon>Rhipicephalinae</taxon>
        <taxon>Dermacentor</taxon>
    </lineage>
</organism>
<proteinExistence type="predicted"/>
<name>A0ACB8DF56_DERSI</name>